<accession>A0A8S1HDB9</accession>
<dbReference type="InterPro" id="IPR000859">
    <property type="entry name" value="CUB_dom"/>
</dbReference>
<feature type="compositionally biased region" description="Basic and acidic residues" evidence="4">
    <location>
        <begin position="415"/>
        <end position="424"/>
    </location>
</feature>
<reference evidence="8" key="1">
    <citation type="submission" date="2020-10" db="EMBL/GenBank/DDBJ databases">
        <authorList>
            <person name="Kikuchi T."/>
        </authorList>
    </citation>
    <scope>NUCLEOTIDE SEQUENCE</scope>
    <source>
        <strain evidence="8">NKZ352</strain>
    </source>
</reference>
<keyword evidence="1" id="KW-0677">Repeat</keyword>
<dbReference type="InterPro" id="IPR035914">
    <property type="entry name" value="Sperma_CUB_dom_sf"/>
</dbReference>
<dbReference type="PANTHER" id="PTHR24251">
    <property type="entry name" value="OVOCHYMASE-RELATED"/>
    <property type="match status" value="1"/>
</dbReference>
<feature type="transmembrane region" description="Helical" evidence="5">
    <location>
        <begin position="6"/>
        <end position="29"/>
    </location>
</feature>
<feature type="region of interest" description="Disordered" evidence="4">
    <location>
        <begin position="403"/>
        <end position="460"/>
    </location>
</feature>
<evidence type="ECO:0000259" key="7">
    <source>
        <dbReference type="PROSITE" id="PS50234"/>
    </source>
</evidence>
<gene>
    <name evidence="8" type="ORF">CAUJ_LOCUS10605</name>
</gene>
<feature type="region of interest" description="Disordered" evidence="4">
    <location>
        <begin position="495"/>
        <end position="524"/>
    </location>
</feature>
<dbReference type="EMBL" id="CAJGYM010000046">
    <property type="protein sequence ID" value="CAD6194686.1"/>
    <property type="molecule type" value="Genomic_DNA"/>
</dbReference>
<comment type="caution">
    <text evidence="8">The sequence shown here is derived from an EMBL/GenBank/DDBJ whole genome shotgun (WGS) entry which is preliminary data.</text>
</comment>
<keyword evidence="5" id="KW-1133">Transmembrane helix</keyword>
<keyword evidence="5" id="KW-0472">Membrane</keyword>
<dbReference type="Proteomes" id="UP000835052">
    <property type="component" value="Unassembled WGS sequence"/>
</dbReference>
<keyword evidence="5" id="KW-0812">Transmembrane</keyword>
<dbReference type="SMART" id="SM00042">
    <property type="entry name" value="CUB"/>
    <property type="match status" value="1"/>
</dbReference>
<dbReference type="SUPFAM" id="SSF53300">
    <property type="entry name" value="vWA-like"/>
    <property type="match status" value="1"/>
</dbReference>
<keyword evidence="2 3" id="KW-1015">Disulfide bond</keyword>
<feature type="compositionally biased region" description="Basic and acidic residues" evidence="4">
    <location>
        <begin position="266"/>
        <end position="282"/>
    </location>
</feature>
<dbReference type="PANTHER" id="PTHR24251:SF37">
    <property type="entry name" value="CUB DOMAIN-CONTAINING PROTEIN"/>
    <property type="match status" value="1"/>
</dbReference>
<dbReference type="SUPFAM" id="SSF49854">
    <property type="entry name" value="Spermadhesin, CUB domain"/>
    <property type="match status" value="1"/>
</dbReference>
<feature type="domain" description="CUB" evidence="6">
    <location>
        <begin position="660"/>
        <end position="774"/>
    </location>
</feature>
<evidence type="ECO:0000256" key="3">
    <source>
        <dbReference type="PROSITE-ProRule" id="PRU00059"/>
    </source>
</evidence>
<dbReference type="Gene3D" id="3.40.50.410">
    <property type="entry name" value="von Willebrand factor, type A domain"/>
    <property type="match status" value="1"/>
</dbReference>
<comment type="caution">
    <text evidence="3">Lacks conserved residue(s) required for the propagation of feature annotation.</text>
</comment>
<dbReference type="AlphaFoldDB" id="A0A8S1HDB9"/>
<evidence type="ECO:0000256" key="4">
    <source>
        <dbReference type="SAM" id="MobiDB-lite"/>
    </source>
</evidence>
<dbReference type="InterPro" id="IPR002035">
    <property type="entry name" value="VWF_A"/>
</dbReference>
<feature type="region of interest" description="Disordered" evidence="4">
    <location>
        <begin position="239"/>
        <end position="283"/>
    </location>
</feature>
<feature type="domain" description="VWFA" evidence="7">
    <location>
        <begin position="783"/>
        <end position="971"/>
    </location>
</feature>
<proteinExistence type="predicted"/>
<evidence type="ECO:0000313" key="9">
    <source>
        <dbReference type="Proteomes" id="UP000835052"/>
    </source>
</evidence>
<keyword evidence="9" id="KW-1185">Reference proteome</keyword>
<organism evidence="8 9">
    <name type="scientific">Caenorhabditis auriculariae</name>
    <dbReference type="NCBI Taxonomy" id="2777116"/>
    <lineage>
        <taxon>Eukaryota</taxon>
        <taxon>Metazoa</taxon>
        <taxon>Ecdysozoa</taxon>
        <taxon>Nematoda</taxon>
        <taxon>Chromadorea</taxon>
        <taxon>Rhabditida</taxon>
        <taxon>Rhabditina</taxon>
        <taxon>Rhabditomorpha</taxon>
        <taxon>Rhabditoidea</taxon>
        <taxon>Rhabditidae</taxon>
        <taxon>Peloderinae</taxon>
        <taxon>Caenorhabditis</taxon>
    </lineage>
</organism>
<feature type="compositionally biased region" description="Pro residues" evidence="4">
    <location>
        <begin position="247"/>
        <end position="258"/>
    </location>
</feature>
<dbReference type="Gene3D" id="2.60.120.290">
    <property type="entry name" value="Spermadhesin, CUB domain"/>
    <property type="match status" value="1"/>
</dbReference>
<dbReference type="OrthoDB" id="5863642at2759"/>
<evidence type="ECO:0000256" key="2">
    <source>
        <dbReference type="ARBA" id="ARBA00023157"/>
    </source>
</evidence>
<evidence type="ECO:0000313" key="8">
    <source>
        <dbReference type="EMBL" id="CAD6194686.1"/>
    </source>
</evidence>
<dbReference type="PROSITE" id="PS01180">
    <property type="entry name" value="CUB"/>
    <property type="match status" value="1"/>
</dbReference>
<dbReference type="PROSITE" id="PS50234">
    <property type="entry name" value="VWFA"/>
    <property type="match status" value="1"/>
</dbReference>
<feature type="disulfide bond" evidence="3">
    <location>
        <begin position="660"/>
        <end position="687"/>
    </location>
</feature>
<dbReference type="Pfam" id="PF00431">
    <property type="entry name" value="CUB"/>
    <property type="match status" value="1"/>
</dbReference>
<sequence length="985" mass="111220">MAEPPLGSRVVNGVATVFWTSVYFFYFLFKGKSEWKCATASRPSTKICCVDGDRCSDHASTSSDSTRSYFNNYNSTHKSFTPSSQNGWLDWLRRSASSAVHYTKRLAAKACELAHNFYHWARRLIHWLFGVIKAFFGASLPSQTLPATPKPYKANGLDSPSYNKVTFEPPEPEMLSKEIDLAVNETNDDDEPTIRENIVAPKLKDVPAKVSVKDRVQQREEATKVPPTGESFYYERVYEEPKREKSVPPPAPPPPPAKPIRVQASAERETTTPGREKSKEVRGGIGGFNREVMSELEEAQRQRTERGLSAQREMTQSCHPDMAQWKQVEESDRSAASTPWRASSVGPSMRRLEQVVSRVNNDDDNEEANFVFRPKQAADGYMMGRSVFTPVEEAEQMRSHINKSTGTSTAGGYHGGDHYEDVRSSRSTQRFEPTQRRSRTVGPYENSAPAPYNPQPYRNPFSAAYRASPFTSHTARRSKTPVSFDRSANFAYDRNDVSQGGAVESSVRQWPPPSNATGALTKDDWVQRSMRDQDDSGMVTTMCRRVVERKRDENWKWRDENGRLVDEKNHNTWKGELDTLLRDGPNEGRHWSRTVERMPTGDTRFQDVNRQYNRDFVVESIMLIFLSVFLLQVADSFSHGVRQNARGRSKVEISEAAYACPLNNDFYYHGVISSPNYPNMYPPSTKCYYYITAEPGKVLSFKFSQYDLETCCDYVTIYDGPSVNSKVLAQFGGPKTNLTTPSGTYYTTTRNAVVTFQSNEVIQRSGFSFTYNSTFSTTPCNRDILLVINGMATVGTQSNFQKQLQFLANKLTPTWQIGADKVRAMINFQTDIDYAVIWGYEDMPTNTELSKTILSLTDYVPDVTQNNSTDLECLFRYTYDSFDSLGKKDFNERDGIEHVAIVFVSSNANSEQDFYEALEFSHLTRTAEDTKIIIVGMGSSLQQQQIAQLAYANGFAFFSGYDQLDSLVSSINNALCKGLNTQCGP</sequence>
<evidence type="ECO:0000259" key="6">
    <source>
        <dbReference type="PROSITE" id="PS01180"/>
    </source>
</evidence>
<dbReference type="InterPro" id="IPR036465">
    <property type="entry name" value="vWFA_dom_sf"/>
</dbReference>
<dbReference type="CDD" id="cd00041">
    <property type="entry name" value="CUB"/>
    <property type="match status" value="1"/>
</dbReference>
<protein>
    <recommendedName>
        <fullName evidence="10">CUB domain-containing protein</fullName>
    </recommendedName>
</protein>
<name>A0A8S1HDB9_9PELO</name>
<evidence type="ECO:0000256" key="1">
    <source>
        <dbReference type="ARBA" id="ARBA00022737"/>
    </source>
</evidence>
<evidence type="ECO:0000256" key="5">
    <source>
        <dbReference type="SAM" id="Phobius"/>
    </source>
</evidence>
<evidence type="ECO:0008006" key="10">
    <source>
        <dbReference type="Google" id="ProtNLM"/>
    </source>
</evidence>